<feature type="domain" description="Plastid lipid-associated protein/fibrillin conserved" evidence="3">
    <location>
        <begin position="17"/>
        <end position="83"/>
    </location>
</feature>
<dbReference type="Proteomes" id="UP000002630">
    <property type="component" value="Linkage Group LG26"/>
</dbReference>
<accession>D8LRM1</accession>
<evidence type="ECO:0000256" key="1">
    <source>
        <dbReference type="ARBA" id="ARBA00004474"/>
    </source>
</evidence>
<protein>
    <submittedName>
        <fullName evidence="4">Possible chaperone</fullName>
    </submittedName>
</protein>
<dbReference type="OMA" id="TIPILGW"/>
<gene>
    <name evidence="4" type="ORF">Esi_0069_0047</name>
</gene>
<evidence type="ECO:0000313" key="5">
    <source>
        <dbReference type="Proteomes" id="UP000002630"/>
    </source>
</evidence>
<evidence type="ECO:0000256" key="2">
    <source>
        <dbReference type="ARBA" id="ARBA00022640"/>
    </source>
</evidence>
<keyword evidence="5" id="KW-1185">Reference proteome</keyword>
<dbReference type="OrthoDB" id="203682at2759"/>
<dbReference type="Pfam" id="PF04755">
    <property type="entry name" value="PAP_fibrillin"/>
    <property type="match status" value="1"/>
</dbReference>
<keyword evidence="2" id="KW-0934">Plastid</keyword>
<proteinExistence type="predicted"/>
<dbReference type="GO" id="GO:0009536">
    <property type="term" value="C:plastid"/>
    <property type="evidence" value="ECO:0007669"/>
    <property type="project" value="UniProtKB-SubCell"/>
</dbReference>
<reference evidence="4 5" key="1">
    <citation type="journal article" date="2010" name="Nature">
        <title>The Ectocarpus genome and the independent evolution of multicellularity in brown algae.</title>
        <authorList>
            <person name="Cock J.M."/>
            <person name="Sterck L."/>
            <person name="Rouze P."/>
            <person name="Scornet D."/>
            <person name="Allen A.E."/>
            <person name="Amoutzias G."/>
            <person name="Anthouard V."/>
            <person name="Artiguenave F."/>
            <person name="Aury J.M."/>
            <person name="Badger J.H."/>
            <person name="Beszteri B."/>
            <person name="Billiau K."/>
            <person name="Bonnet E."/>
            <person name="Bothwell J.H."/>
            <person name="Bowler C."/>
            <person name="Boyen C."/>
            <person name="Brownlee C."/>
            <person name="Carrano C.J."/>
            <person name="Charrier B."/>
            <person name="Cho G.Y."/>
            <person name="Coelho S.M."/>
            <person name="Collen J."/>
            <person name="Corre E."/>
            <person name="Da Silva C."/>
            <person name="Delage L."/>
            <person name="Delaroque N."/>
            <person name="Dittami S.M."/>
            <person name="Doulbeau S."/>
            <person name="Elias M."/>
            <person name="Farnham G."/>
            <person name="Gachon C.M."/>
            <person name="Gschloessl B."/>
            <person name="Heesch S."/>
            <person name="Jabbari K."/>
            <person name="Jubin C."/>
            <person name="Kawai H."/>
            <person name="Kimura K."/>
            <person name="Kloareg B."/>
            <person name="Kupper F.C."/>
            <person name="Lang D."/>
            <person name="Le Bail A."/>
            <person name="Leblanc C."/>
            <person name="Lerouge P."/>
            <person name="Lohr M."/>
            <person name="Lopez P.J."/>
            <person name="Martens C."/>
            <person name="Maumus F."/>
            <person name="Michel G."/>
            <person name="Miranda-Saavedra D."/>
            <person name="Morales J."/>
            <person name="Moreau H."/>
            <person name="Motomura T."/>
            <person name="Nagasato C."/>
            <person name="Napoli C.A."/>
            <person name="Nelson D.R."/>
            <person name="Nyvall-Collen P."/>
            <person name="Peters A.F."/>
            <person name="Pommier C."/>
            <person name="Potin P."/>
            <person name="Poulain J."/>
            <person name="Quesneville H."/>
            <person name="Read B."/>
            <person name="Rensing S.A."/>
            <person name="Ritter A."/>
            <person name="Rousvoal S."/>
            <person name="Samanta M."/>
            <person name="Samson G."/>
            <person name="Schroeder D.C."/>
            <person name="Segurens B."/>
            <person name="Strittmatter M."/>
            <person name="Tonon T."/>
            <person name="Tregear J.W."/>
            <person name="Valentin K."/>
            <person name="von Dassow P."/>
            <person name="Yamagishi T."/>
            <person name="Van de Peer Y."/>
            <person name="Wincker P."/>
        </authorList>
    </citation>
    <scope>NUCLEOTIDE SEQUENCE [LARGE SCALE GENOMIC DNA]</scope>
    <source>
        <strain evidence="5">Ec32 / CCAP1310/4</strain>
    </source>
</reference>
<evidence type="ECO:0000313" key="4">
    <source>
        <dbReference type="EMBL" id="CBN77782.1"/>
    </source>
</evidence>
<sequence>MTMISPVRMVSDSVAEVKSKVLQLAAAMDRGGMANPGVSNAYLGTKDDMRLLVESLAELDPVNKPLTPSELSGRWELVYTTVELFRASPFFQMVEAGYDDPEKSNLFFKLHQLQTGSWGASKIGRVTQTLDLIDSVPPSIEGGDATATPAAEAEAAAAGAIEGSDKAGVVEDNTDVSGGSGSLESEVDLIILPLTSVPLVGFWKLLPTFGGCIATKAKCSLAGDNNEVVQLVVESTKLKAVEDVPLLPLAGPLFEGMEFPTGEVTKKVMGNVPVTKQTVVYIDDTLRVMEDKAGELYIYARPLKSF</sequence>
<dbReference type="InterPro" id="IPR006843">
    <property type="entry name" value="PAP/fibrillin_dom"/>
</dbReference>
<dbReference type="InParanoid" id="D8LRM1"/>
<dbReference type="AlphaFoldDB" id="D8LRM1"/>
<name>D8LRM1_ECTSI</name>
<evidence type="ECO:0000259" key="3">
    <source>
        <dbReference type="Pfam" id="PF04755"/>
    </source>
</evidence>
<organism evidence="4 5">
    <name type="scientific">Ectocarpus siliculosus</name>
    <name type="common">Brown alga</name>
    <name type="synonym">Conferva siliculosa</name>
    <dbReference type="NCBI Taxonomy" id="2880"/>
    <lineage>
        <taxon>Eukaryota</taxon>
        <taxon>Sar</taxon>
        <taxon>Stramenopiles</taxon>
        <taxon>Ochrophyta</taxon>
        <taxon>PX clade</taxon>
        <taxon>Phaeophyceae</taxon>
        <taxon>Ectocarpales</taxon>
        <taxon>Ectocarpaceae</taxon>
        <taxon>Ectocarpus</taxon>
    </lineage>
</organism>
<comment type="subcellular location">
    <subcellularLocation>
        <location evidence="1">Plastid</location>
    </subcellularLocation>
</comment>
<dbReference type="EMBL" id="FN649751">
    <property type="protein sequence ID" value="CBN77782.1"/>
    <property type="molecule type" value="Genomic_DNA"/>
</dbReference>
<dbReference type="EMBL" id="FN648916">
    <property type="protein sequence ID" value="CBN77782.1"/>
    <property type="molecule type" value="Genomic_DNA"/>
</dbReference>
<dbReference type="eggNOG" id="ENOG502RXHW">
    <property type="taxonomic scope" value="Eukaryota"/>
</dbReference>